<accession>A0A6C0IKM8</accession>
<organism evidence="1">
    <name type="scientific">viral metagenome</name>
    <dbReference type="NCBI Taxonomy" id="1070528"/>
    <lineage>
        <taxon>unclassified sequences</taxon>
        <taxon>metagenomes</taxon>
        <taxon>organismal metagenomes</taxon>
    </lineage>
</organism>
<reference evidence="1" key="1">
    <citation type="journal article" date="2020" name="Nature">
        <title>Giant virus diversity and host interactions through global metagenomics.</title>
        <authorList>
            <person name="Schulz F."/>
            <person name="Roux S."/>
            <person name="Paez-Espino D."/>
            <person name="Jungbluth S."/>
            <person name="Walsh D.A."/>
            <person name="Denef V.J."/>
            <person name="McMahon K.D."/>
            <person name="Konstantinidis K.T."/>
            <person name="Eloe-Fadrosh E.A."/>
            <person name="Kyrpides N.C."/>
            <person name="Woyke T."/>
        </authorList>
    </citation>
    <scope>NUCLEOTIDE SEQUENCE</scope>
    <source>
        <strain evidence="1">GVMAG-M-3300024258-14</strain>
    </source>
</reference>
<dbReference type="AlphaFoldDB" id="A0A6C0IKM8"/>
<proteinExistence type="predicted"/>
<name>A0A6C0IKM8_9ZZZZ</name>
<protein>
    <recommendedName>
        <fullName evidence="2">C2H2-type domain-containing protein</fullName>
    </recommendedName>
</protein>
<evidence type="ECO:0008006" key="2">
    <source>
        <dbReference type="Google" id="ProtNLM"/>
    </source>
</evidence>
<dbReference type="EMBL" id="MN740210">
    <property type="protein sequence ID" value="QHT93791.1"/>
    <property type="molecule type" value="Genomic_DNA"/>
</dbReference>
<evidence type="ECO:0000313" key="1">
    <source>
        <dbReference type="EMBL" id="QHT93791.1"/>
    </source>
</evidence>
<sequence>MKYACKKCNYSTNNKYDFNRHETTLKHIELYNDESDESDESDDEQYYCSCGRKYKCRNGLWKHKKRCDYNVLKEDSKLEVSLLTGLVKTLVEESKEFRDTIVTMQQQQPSNITNNISTQNNTFNLQFFLNETCKDAMNLDEFIDSIQVTIEDLKNLGKNGYVEGMSDLFIKNLEELDISQRPLHCSDLKRETIYIRDKNSWKKENDQKNHLTRIATDISRINTIALQNDYQKKYPHCLTDTKSKEHDEYGKIAYEAFGGKLDIDKANKKLFRNIMKAAAIKRNIF</sequence>